<dbReference type="SUPFAM" id="SSF55729">
    <property type="entry name" value="Acyl-CoA N-acyltransferases (Nat)"/>
    <property type="match status" value="2"/>
</dbReference>
<dbReference type="PANTHER" id="PTHR43420:SF44">
    <property type="entry name" value="ACETYLTRANSFERASE YPEA"/>
    <property type="match status" value="1"/>
</dbReference>
<sequence>MENIEFTEIGTKNRDFLLQGLAWAADWRSAATDTSPPGDLLYIVEGWTERPGDFGVLAEDTRTGTLLGVVWLRYWQEDYHSYGYISQDIPELGIAVAPGYRGLGLGRTLLKMAQQHMLKKALTGSRLPERSRIPEQGTAGENDGYGIAASISLSVETENHVARSLYESAGFRIHEKRSGDLIMQWKPGWKLHTMKPADIPETLRLWKRCEGIVLYEDAEDSREELTRFLARNPELCLTARLDGPGQTGEGAVIAAAITGWDGRRFYVHHLGVHPGFRRLGTARAILQRILQLGAERSVRKTHLFVLDSNTDARRFYHHLGWQRRDDVLLFSAECGDPPV</sequence>
<keyword evidence="5" id="KW-1185">Reference proteome</keyword>
<gene>
    <name evidence="4" type="ORF">L21SP2_0121</name>
</gene>
<keyword evidence="1 4" id="KW-0808">Transferase</keyword>
<dbReference type="Proteomes" id="UP000018680">
    <property type="component" value="Chromosome"/>
</dbReference>
<dbReference type="KEGG" id="slr:L21SP2_0121"/>
<dbReference type="PROSITE" id="PS51186">
    <property type="entry name" value="GNAT"/>
    <property type="match status" value="2"/>
</dbReference>
<dbReference type="InterPro" id="IPR000182">
    <property type="entry name" value="GNAT_dom"/>
</dbReference>
<protein>
    <submittedName>
        <fullName evidence="4">Acetyltransferase</fullName>
    </submittedName>
</protein>
<proteinExistence type="predicted"/>
<organism evidence="4 5">
    <name type="scientific">Salinispira pacifica</name>
    <dbReference type="NCBI Taxonomy" id="1307761"/>
    <lineage>
        <taxon>Bacteria</taxon>
        <taxon>Pseudomonadati</taxon>
        <taxon>Spirochaetota</taxon>
        <taxon>Spirochaetia</taxon>
        <taxon>Spirochaetales</taxon>
        <taxon>Spirochaetaceae</taxon>
        <taxon>Salinispira</taxon>
    </lineage>
</organism>
<feature type="domain" description="N-acetyltransferase" evidence="3">
    <location>
        <begin position="4"/>
        <end position="195"/>
    </location>
</feature>
<dbReference type="Gene3D" id="3.40.630.30">
    <property type="match status" value="2"/>
</dbReference>
<dbReference type="EMBL" id="CP006939">
    <property type="protein sequence ID" value="AHC13565.1"/>
    <property type="molecule type" value="Genomic_DNA"/>
</dbReference>
<dbReference type="InterPro" id="IPR016181">
    <property type="entry name" value="Acyl_CoA_acyltransferase"/>
</dbReference>
<dbReference type="PANTHER" id="PTHR43420">
    <property type="entry name" value="ACETYLTRANSFERASE"/>
    <property type="match status" value="1"/>
</dbReference>
<dbReference type="eggNOG" id="COG0456">
    <property type="taxonomic scope" value="Bacteria"/>
</dbReference>
<dbReference type="AlphaFoldDB" id="V5WD96"/>
<dbReference type="HOGENOM" id="CLU_818582_0_0_12"/>
<dbReference type="STRING" id="1307761.L21SP2_0121"/>
<feature type="domain" description="N-acetyltransferase" evidence="3">
    <location>
        <begin position="189"/>
        <end position="339"/>
    </location>
</feature>
<name>V5WD96_9SPIO</name>
<evidence type="ECO:0000259" key="3">
    <source>
        <dbReference type="PROSITE" id="PS51186"/>
    </source>
</evidence>
<evidence type="ECO:0000256" key="1">
    <source>
        <dbReference type="ARBA" id="ARBA00022679"/>
    </source>
</evidence>
<dbReference type="GO" id="GO:0016747">
    <property type="term" value="F:acyltransferase activity, transferring groups other than amino-acyl groups"/>
    <property type="evidence" value="ECO:0007669"/>
    <property type="project" value="InterPro"/>
</dbReference>
<dbReference type="InterPro" id="IPR050680">
    <property type="entry name" value="YpeA/RimI_acetyltransf"/>
</dbReference>
<evidence type="ECO:0000313" key="5">
    <source>
        <dbReference type="Proteomes" id="UP000018680"/>
    </source>
</evidence>
<keyword evidence="2" id="KW-0012">Acyltransferase</keyword>
<dbReference type="CDD" id="cd04301">
    <property type="entry name" value="NAT_SF"/>
    <property type="match status" value="2"/>
</dbReference>
<reference evidence="4 5" key="1">
    <citation type="journal article" date="2015" name="Stand. Genomic Sci.">
        <title>Complete genome sequence and description of Salinispira pacifica gen. nov., sp. nov., a novel spirochaete isolated form a hypersaline microbial mat.</title>
        <authorList>
            <person name="Ben Hania W."/>
            <person name="Joseph M."/>
            <person name="Schumann P."/>
            <person name="Bunk B."/>
            <person name="Fiebig A."/>
            <person name="Sproer C."/>
            <person name="Klenk H.P."/>
            <person name="Fardeau M.L."/>
            <person name="Spring S."/>
        </authorList>
    </citation>
    <scope>NUCLEOTIDE SEQUENCE [LARGE SCALE GENOMIC DNA]</scope>
    <source>
        <strain evidence="4 5">L21-RPul-D2</strain>
    </source>
</reference>
<evidence type="ECO:0000313" key="4">
    <source>
        <dbReference type="EMBL" id="AHC13565.1"/>
    </source>
</evidence>
<accession>V5WD96</accession>
<dbReference type="Pfam" id="PF00583">
    <property type="entry name" value="Acetyltransf_1"/>
    <property type="match status" value="2"/>
</dbReference>
<evidence type="ECO:0000256" key="2">
    <source>
        <dbReference type="ARBA" id="ARBA00023315"/>
    </source>
</evidence>
<dbReference type="RefSeq" id="WP_024266498.1">
    <property type="nucleotide sequence ID" value="NC_023035.1"/>
</dbReference>